<comment type="caution">
    <text evidence="3">The sequence shown here is derived from an EMBL/GenBank/DDBJ whole genome shotgun (WGS) entry which is preliminary data.</text>
</comment>
<reference evidence="3 4" key="1">
    <citation type="submission" date="2020-04" db="EMBL/GenBank/DDBJ databases">
        <authorList>
            <person name="Hitch T.C.A."/>
            <person name="Wylensek D."/>
            <person name="Clavel T."/>
        </authorList>
    </citation>
    <scope>NUCLEOTIDE SEQUENCE [LARGE SCALE GENOMIC DNA]</scope>
    <source>
        <strain evidence="3 4">COR2-253-APC-1A</strain>
    </source>
</reference>
<evidence type="ECO:0000256" key="1">
    <source>
        <dbReference type="SAM" id="SignalP"/>
    </source>
</evidence>
<dbReference type="Gene3D" id="2.60.120.260">
    <property type="entry name" value="Galactose-binding domain-like"/>
    <property type="match status" value="1"/>
</dbReference>
<evidence type="ECO:0000259" key="2">
    <source>
        <dbReference type="Pfam" id="PF13472"/>
    </source>
</evidence>
<dbReference type="PANTHER" id="PTHR34407">
    <property type="entry name" value="EXPRESSED PROTEIN"/>
    <property type="match status" value="1"/>
</dbReference>
<dbReference type="Proteomes" id="UP000576225">
    <property type="component" value="Unassembled WGS sequence"/>
</dbReference>
<evidence type="ECO:0000313" key="4">
    <source>
        <dbReference type="Proteomes" id="UP000576225"/>
    </source>
</evidence>
<dbReference type="RefSeq" id="WP_168964077.1">
    <property type="nucleotide sequence ID" value="NZ_JABAEW010000081.1"/>
</dbReference>
<dbReference type="InterPro" id="IPR013830">
    <property type="entry name" value="SGNH_hydro"/>
</dbReference>
<keyword evidence="1" id="KW-0732">Signal</keyword>
<evidence type="ECO:0000313" key="3">
    <source>
        <dbReference type="EMBL" id="NMD89144.1"/>
    </source>
</evidence>
<dbReference type="AlphaFoldDB" id="A0A848AZS1"/>
<dbReference type="Pfam" id="PF13472">
    <property type="entry name" value="Lipase_GDSL_2"/>
    <property type="match status" value="1"/>
</dbReference>
<protein>
    <submittedName>
        <fullName evidence="3">SGNH/GDSL hydrolase family protein</fullName>
    </submittedName>
</protein>
<dbReference type="PANTHER" id="PTHR34407:SF1">
    <property type="entry name" value="SGNH HYDROLASE-TYPE ESTERASE DOMAIN-CONTAINING PROTEIN"/>
    <property type="match status" value="1"/>
</dbReference>
<feature type="signal peptide" evidence="1">
    <location>
        <begin position="1"/>
        <end position="18"/>
    </location>
</feature>
<name>A0A848AZS1_9BACT</name>
<gene>
    <name evidence="3" type="ORF">HF882_21395</name>
</gene>
<organism evidence="3 4">
    <name type="scientific">Victivallis vadensis</name>
    <dbReference type="NCBI Taxonomy" id="172901"/>
    <lineage>
        <taxon>Bacteria</taxon>
        <taxon>Pseudomonadati</taxon>
        <taxon>Lentisphaerota</taxon>
        <taxon>Lentisphaeria</taxon>
        <taxon>Victivallales</taxon>
        <taxon>Victivallaceae</taxon>
        <taxon>Victivallis</taxon>
    </lineage>
</organism>
<dbReference type="InterPro" id="IPR036514">
    <property type="entry name" value="SGNH_hydro_sf"/>
</dbReference>
<feature type="domain" description="SGNH hydrolase-type esterase" evidence="2">
    <location>
        <begin position="50"/>
        <end position="187"/>
    </location>
</feature>
<proteinExistence type="predicted"/>
<dbReference type="Gene3D" id="3.40.50.1110">
    <property type="entry name" value="SGNH hydrolase"/>
    <property type="match status" value="1"/>
</dbReference>
<dbReference type="CDD" id="cd00229">
    <property type="entry name" value="SGNH_hydrolase"/>
    <property type="match status" value="1"/>
</dbReference>
<dbReference type="SUPFAM" id="SSF52266">
    <property type="entry name" value="SGNH hydrolase"/>
    <property type="match status" value="1"/>
</dbReference>
<accession>A0A848AZS1</accession>
<feature type="chain" id="PRO_5032372569" evidence="1">
    <location>
        <begin position="19"/>
        <end position="438"/>
    </location>
</feature>
<dbReference type="GO" id="GO:0016788">
    <property type="term" value="F:hydrolase activity, acting on ester bonds"/>
    <property type="evidence" value="ECO:0007669"/>
    <property type="project" value="UniProtKB-ARBA"/>
</dbReference>
<keyword evidence="3" id="KW-0378">Hydrolase</keyword>
<dbReference type="EMBL" id="JABAEW010000081">
    <property type="protein sequence ID" value="NMD89144.1"/>
    <property type="molecule type" value="Genomic_DNA"/>
</dbReference>
<sequence>MKMVLTLLSLVTFIQLNAAPRDARECVVRNGLPNFYFKCNNKKTVKVAYFGGSITAQPGWRVQSLDLFRKQFPQTVFEEIYAPIGGTDSLLGAFRLKRDVTAHKPDLVFVEFAANDGGRGSQTNSIEGIVRNLWNALPECDICFVYTVFGEEPQKALENGKTTEVVAAYEKVADHYGIPSIHMGVEAARLAKEGKLIWKSAAGSMQFVAGKELNELAGMRVDAKGRIPFAPDGVHPYLDTGHKLYTQAIARSLPKIEAVGDKQSSHTVLPVPLGKFVGDVDFFDVGMVVKPGQWEKLEDLEKHFPGREDLRLFVPSVWRGTPGASMSFRFSGCSLMIYVAAGPGTGMMEVRIDGNSKKYRVFDSWSGVWRLRPFLLLKNHDPEIPVSVTITALGDMLDKRDYMARINRERQFDANPAAFAPNDLYLCGILIEEGRLLP</sequence>